<evidence type="ECO:0000313" key="1">
    <source>
        <dbReference type="EMBL" id="ECX6033862.1"/>
    </source>
</evidence>
<dbReference type="AlphaFoldDB" id="A0A619AEB1"/>
<proteinExistence type="predicted"/>
<gene>
    <name evidence="1" type="ORF">ATT75_13950</name>
</gene>
<comment type="caution">
    <text evidence="1">The sequence shown here is derived from an EMBL/GenBank/DDBJ whole genome shotgun (WGS) entry which is preliminary data.</text>
</comment>
<organism evidence="1">
    <name type="scientific">Salmonella enterica subsp. enterica serovar Panama</name>
    <dbReference type="NCBI Taxonomy" id="29472"/>
    <lineage>
        <taxon>Bacteria</taxon>
        <taxon>Pseudomonadati</taxon>
        <taxon>Pseudomonadota</taxon>
        <taxon>Gammaproteobacteria</taxon>
        <taxon>Enterobacterales</taxon>
        <taxon>Enterobacteriaceae</taxon>
        <taxon>Salmonella</taxon>
    </lineage>
</organism>
<name>A0A619AEB1_SALET</name>
<accession>A0A619AEB1</accession>
<reference evidence="1" key="1">
    <citation type="submission" date="2018-07" db="EMBL/GenBank/DDBJ databases">
        <authorList>
            <consortium name="PulseNet: The National Subtyping Network for Foodborne Disease Surveillance"/>
            <person name="Tarr C.L."/>
            <person name="Trees E."/>
            <person name="Katz L.S."/>
            <person name="Carleton-Romer H.A."/>
            <person name="Stroika S."/>
            <person name="Kucerova Z."/>
            <person name="Roache K.F."/>
            <person name="Sabol A.L."/>
            <person name="Besser J."/>
            <person name="Gerner-Smidt P."/>
        </authorList>
    </citation>
    <scope>NUCLEOTIDE SEQUENCE</scope>
    <source>
        <strain evidence="1">PNUSAS001246</strain>
    </source>
</reference>
<protein>
    <submittedName>
        <fullName evidence="1">Uncharacterized protein</fullName>
    </submittedName>
</protein>
<dbReference type="EMBL" id="AAKZQX010000019">
    <property type="protein sequence ID" value="ECX6033862.1"/>
    <property type="molecule type" value="Genomic_DNA"/>
</dbReference>
<sequence>MNNSNTFYSGKVTSSDMNKLYTVKLQTPEYIRLRMISDVIGVPFDEVITVILSFGFERFEQEFNCSFGIQEI</sequence>